<comment type="caution">
    <text evidence="10">The sequence shown here is derived from an EMBL/GenBank/DDBJ whole genome shotgun (WGS) entry which is preliminary data.</text>
</comment>
<evidence type="ECO:0000313" key="10">
    <source>
        <dbReference type="EMBL" id="PCI30750.1"/>
    </source>
</evidence>
<feature type="signal peptide" evidence="7">
    <location>
        <begin position="1"/>
        <end position="29"/>
    </location>
</feature>
<dbReference type="GO" id="GO:0020037">
    <property type="term" value="F:heme binding"/>
    <property type="evidence" value="ECO:0007669"/>
    <property type="project" value="InterPro"/>
</dbReference>
<dbReference type="PANTHER" id="PTHR39425:SF1">
    <property type="entry name" value="CYTOCHROME C7-LIKE DOMAIN-CONTAINING PROTEIN"/>
    <property type="match status" value="1"/>
</dbReference>
<proteinExistence type="predicted"/>
<feature type="domain" description="Cytochrome c7-like" evidence="9">
    <location>
        <begin position="123"/>
        <end position="215"/>
    </location>
</feature>
<feature type="binding site" description="axial binding residue" evidence="6">
    <location>
        <position position="84"/>
    </location>
    <ligand>
        <name>heme c</name>
        <dbReference type="ChEBI" id="CHEBI:61717"/>
        <label>1</label>
    </ligand>
    <ligandPart>
        <name>Fe</name>
        <dbReference type="ChEBI" id="CHEBI:18248"/>
    </ligandPart>
</feature>
<protein>
    <submittedName>
        <fullName evidence="10">Uncharacterized protein</fullName>
    </submittedName>
</protein>
<accession>A0A2A4TAV7</accession>
<feature type="domain" description="Class III cytochrome C" evidence="8">
    <location>
        <begin position="36"/>
        <end position="102"/>
    </location>
</feature>
<evidence type="ECO:0000256" key="6">
    <source>
        <dbReference type="PIRSR" id="PIRSR602322-1"/>
    </source>
</evidence>
<dbReference type="InterPro" id="IPR036280">
    <property type="entry name" value="Multihaem_cyt_sf"/>
</dbReference>
<keyword evidence="3 6" id="KW-0479">Metal-binding</keyword>
<name>A0A2A4TAV7_9DELT</name>
<dbReference type="PRINTS" id="PR00609">
    <property type="entry name" value="CYTOCHROMEC3"/>
</dbReference>
<keyword evidence="4" id="KW-0249">Electron transport</keyword>
<dbReference type="Pfam" id="PF02085">
    <property type="entry name" value="Cytochrom_CIII"/>
    <property type="match status" value="1"/>
</dbReference>
<feature type="binding site" description="axial binding residue" evidence="6">
    <location>
        <position position="83"/>
    </location>
    <ligand>
        <name>heme c</name>
        <dbReference type="ChEBI" id="CHEBI:61717"/>
        <label>1</label>
    </ligand>
    <ligandPart>
        <name>Fe</name>
        <dbReference type="ChEBI" id="CHEBI:18248"/>
    </ligandPart>
</feature>
<dbReference type="InterPro" id="IPR020942">
    <property type="entry name" value="Cyt_c_III_dom"/>
</dbReference>
<feature type="binding site" description="axial binding residue" evidence="6">
    <location>
        <position position="62"/>
    </location>
    <ligand>
        <name>heme c</name>
        <dbReference type="ChEBI" id="CHEBI:61717"/>
        <label>1</label>
    </ligand>
    <ligandPart>
        <name>Fe</name>
        <dbReference type="ChEBI" id="CHEBI:18248"/>
    </ligandPart>
</feature>
<evidence type="ECO:0000256" key="5">
    <source>
        <dbReference type="ARBA" id="ARBA00023004"/>
    </source>
</evidence>
<feature type="binding site" description="axial binding residue" evidence="6">
    <location>
        <position position="48"/>
    </location>
    <ligand>
        <name>heme c</name>
        <dbReference type="ChEBI" id="CHEBI:61717"/>
        <label>1</label>
    </ligand>
    <ligandPart>
        <name>Fe</name>
        <dbReference type="ChEBI" id="CHEBI:18248"/>
    </ligandPart>
</feature>
<dbReference type="InterPro" id="IPR029467">
    <property type="entry name" value="Cyt_c7-like"/>
</dbReference>
<gene>
    <name evidence="10" type="ORF">COB67_00955</name>
</gene>
<keyword evidence="1" id="KW-0813">Transport</keyword>
<feature type="binding site" description="axial binding residue" evidence="6">
    <location>
        <position position="59"/>
    </location>
    <ligand>
        <name>heme c</name>
        <dbReference type="ChEBI" id="CHEBI:61717"/>
        <label>1</label>
    </ligand>
    <ligandPart>
        <name>Fe</name>
        <dbReference type="ChEBI" id="CHEBI:18248"/>
    </ligandPart>
</feature>
<comment type="cofactor">
    <cofactor evidence="6">
        <name>heme c</name>
        <dbReference type="ChEBI" id="CHEBI:61717"/>
    </cofactor>
    <text evidence="6">Binds 4 heme c groups covalently per monomer.</text>
</comment>
<dbReference type="GO" id="GO:0046872">
    <property type="term" value="F:metal ion binding"/>
    <property type="evidence" value="ECO:0007669"/>
    <property type="project" value="UniProtKB-KW"/>
</dbReference>
<dbReference type="CDD" id="cd08168">
    <property type="entry name" value="Cytochrom_C3"/>
    <property type="match status" value="1"/>
</dbReference>
<dbReference type="Proteomes" id="UP000218113">
    <property type="component" value="Unassembled WGS sequence"/>
</dbReference>
<evidence type="ECO:0000256" key="3">
    <source>
        <dbReference type="ARBA" id="ARBA00022723"/>
    </source>
</evidence>
<keyword evidence="7" id="KW-0732">Signal</keyword>
<reference evidence="11" key="1">
    <citation type="submission" date="2017-08" db="EMBL/GenBank/DDBJ databases">
        <title>A dynamic microbial community with high functional redundancy inhabits the cold, oxic subseafloor aquifer.</title>
        <authorList>
            <person name="Tully B.J."/>
            <person name="Wheat C.G."/>
            <person name="Glazer B.T."/>
            <person name="Huber J.A."/>
        </authorList>
    </citation>
    <scope>NUCLEOTIDE SEQUENCE [LARGE SCALE GENOMIC DNA]</scope>
</reference>
<evidence type="ECO:0000259" key="8">
    <source>
        <dbReference type="Pfam" id="PF02085"/>
    </source>
</evidence>
<evidence type="ECO:0000256" key="4">
    <source>
        <dbReference type="ARBA" id="ARBA00022982"/>
    </source>
</evidence>
<evidence type="ECO:0000313" key="11">
    <source>
        <dbReference type="Proteomes" id="UP000218113"/>
    </source>
</evidence>
<organism evidence="10 11">
    <name type="scientific">SAR324 cluster bacterium</name>
    <dbReference type="NCBI Taxonomy" id="2024889"/>
    <lineage>
        <taxon>Bacteria</taxon>
        <taxon>Deltaproteobacteria</taxon>
        <taxon>SAR324 cluster</taxon>
    </lineage>
</organism>
<evidence type="ECO:0000259" key="9">
    <source>
        <dbReference type="Pfam" id="PF14522"/>
    </source>
</evidence>
<dbReference type="Gene3D" id="3.90.10.10">
    <property type="entry name" value="Cytochrome C3"/>
    <property type="match status" value="2"/>
</dbReference>
<keyword evidence="5 6" id="KW-0408">Iron</keyword>
<dbReference type="SUPFAM" id="SSF48695">
    <property type="entry name" value="Multiheme cytochromes"/>
    <property type="match status" value="1"/>
</dbReference>
<dbReference type="PANTHER" id="PTHR39425">
    <property type="entry name" value="LIPOPROTEIN CYTOCHROME C"/>
    <property type="match status" value="1"/>
</dbReference>
<dbReference type="InterPro" id="IPR002322">
    <property type="entry name" value="Cyt_c_III"/>
</dbReference>
<dbReference type="AlphaFoldDB" id="A0A2A4TAV7"/>
<feature type="binding site" description="axial binding residue" evidence="6">
    <location>
        <position position="63"/>
    </location>
    <ligand>
        <name>heme c</name>
        <dbReference type="ChEBI" id="CHEBI:61717"/>
        <label>1</label>
    </ligand>
    <ligandPart>
        <name>Fe</name>
        <dbReference type="ChEBI" id="CHEBI:18248"/>
    </ligandPart>
</feature>
<dbReference type="Pfam" id="PF14522">
    <property type="entry name" value="Cytochrome_C7"/>
    <property type="match status" value="1"/>
</dbReference>
<evidence type="ECO:0000256" key="7">
    <source>
        <dbReference type="SAM" id="SignalP"/>
    </source>
</evidence>
<keyword evidence="2 6" id="KW-0349">Heme</keyword>
<feature type="binding site" description="axial binding residue" evidence="6">
    <location>
        <position position="51"/>
    </location>
    <ligand>
        <name>heme c</name>
        <dbReference type="ChEBI" id="CHEBI:61717"/>
        <label>1</label>
    </ligand>
    <ligandPart>
        <name>Fe</name>
        <dbReference type="ChEBI" id="CHEBI:18248"/>
    </ligandPart>
</feature>
<evidence type="ECO:0000256" key="2">
    <source>
        <dbReference type="ARBA" id="ARBA00022617"/>
    </source>
</evidence>
<dbReference type="GO" id="GO:0009055">
    <property type="term" value="F:electron transfer activity"/>
    <property type="evidence" value="ECO:0007669"/>
    <property type="project" value="InterPro"/>
</dbReference>
<dbReference type="EMBL" id="NVSR01000002">
    <property type="protein sequence ID" value="PCI30750.1"/>
    <property type="molecule type" value="Genomic_DNA"/>
</dbReference>
<sequence>MKNLLAILGLRKRLTLLLSLLILASGATATVTVAATAEEFTQPIAFSHKTHAGTNEIACEFCHTSARRSITSGVPPVRTCIGCHTMVKGTTETQKQEIQKVVDYWDQQKTIPWKKIHDLPDFVYFSHKRHLNVGFDCTECHGDISQKDEITMDNMATDLSMGWCVTCHKDEHPAVDGKVIRPLRATRGGKILEEANLAQQNGIVQGSKDCLICHK</sequence>
<evidence type="ECO:0000256" key="1">
    <source>
        <dbReference type="ARBA" id="ARBA00022448"/>
    </source>
</evidence>
<feature type="chain" id="PRO_5012336500" evidence="7">
    <location>
        <begin position="30"/>
        <end position="215"/>
    </location>
</feature>